<keyword evidence="5" id="KW-0547">Nucleotide-binding</keyword>
<dbReference type="RefSeq" id="WP_311340520.1">
    <property type="nucleotide sequence ID" value="NZ_JAVRHS010000004.1"/>
</dbReference>
<organism evidence="5 6">
    <name type="scientific">Croceicoccus esteveae</name>
    <dbReference type="NCBI Taxonomy" id="3075597"/>
    <lineage>
        <taxon>Bacteria</taxon>
        <taxon>Pseudomonadati</taxon>
        <taxon>Pseudomonadota</taxon>
        <taxon>Alphaproteobacteria</taxon>
        <taxon>Sphingomonadales</taxon>
        <taxon>Erythrobacteraceae</taxon>
        <taxon>Croceicoccus</taxon>
    </lineage>
</organism>
<sequence>MTLLKAEALSYTDRASPLVQDASLTLEAVSLVMLIGPNGSGKTPLLSLLLAGSGICRLLGTDIARIAPSHRARIAAYLPQSRPMVWPQPVRDIVALGRFAHGGAPARLSLRDHDTFDEAMTACAVSHFAERAADTLSGGELARVHLARALATKTPLLVAANLSRRSTRATRMK</sequence>
<gene>
    <name evidence="5" type="ORF">RM533_07045</name>
</gene>
<dbReference type="EMBL" id="JAVRHS010000004">
    <property type="protein sequence ID" value="MDT0575939.1"/>
    <property type="molecule type" value="Genomic_DNA"/>
</dbReference>
<dbReference type="Gene3D" id="3.40.50.300">
    <property type="entry name" value="P-loop containing nucleotide triphosphate hydrolases"/>
    <property type="match status" value="1"/>
</dbReference>
<evidence type="ECO:0000256" key="3">
    <source>
        <dbReference type="ARBA" id="ARBA00037066"/>
    </source>
</evidence>
<feature type="domain" description="ABC transporter" evidence="4">
    <location>
        <begin position="20"/>
        <end position="158"/>
    </location>
</feature>
<dbReference type="InterPro" id="IPR003439">
    <property type="entry name" value="ABC_transporter-like_ATP-bd"/>
</dbReference>
<evidence type="ECO:0000256" key="2">
    <source>
        <dbReference type="ARBA" id="ARBA00022967"/>
    </source>
</evidence>
<keyword evidence="6" id="KW-1185">Reference proteome</keyword>
<dbReference type="Pfam" id="PF00005">
    <property type="entry name" value="ABC_tran"/>
    <property type="match status" value="1"/>
</dbReference>
<keyword evidence="2" id="KW-1278">Translocase</keyword>
<keyword evidence="1" id="KW-0813">Transport</keyword>
<comment type="function">
    <text evidence="3">Part of the ABC transporter complex HmuTUV involved in hemin import. Responsible for energy coupling to the transport system.</text>
</comment>
<evidence type="ECO:0000256" key="1">
    <source>
        <dbReference type="ARBA" id="ARBA00022448"/>
    </source>
</evidence>
<protein>
    <submittedName>
        <fullName evidence="5">ABC transporter ATP-binding protein</fullName>
    </submittedName>
</protein>
<dbReference type="SUPFAM" id="SSF52540">
    <property type="entry name" value="P-loop containing nucleoside triphosphate hydrolases"/>
    <property type="match status" value="1"/>
</dbReference>
<comment type="caution">
    <text evidence="5">The sequence shown here is derived from an EMBL/GenBank/DDBJ whole genome shotgun (WGS) entry which is preliminary data.</text>
</comment>
<reference evidence="5 6" key="1">
    <citation type="submission" date="2023-09" db="EMBL/GenBank/DDBJ databases">
        <authorList>
            <person name="Rey-Velasco X."/>
        </authorList>
    </citation>
    <scope>NUCLEOTIDE SEQUENCE [LARGE SCALE GENOMIC DNA]</scope>
    <source>
        <strain evidence="5 6">F390</strain>
    </source>
</reference>
<dbReference type="GO" id="GO:0005524">
    <property type="term" value="F:ATP binding"/>
    <property type="evidence" value="ECO:0007669"/>
    <property type="project" value="UniProtKB-KW"/>
</dbReference>
<name>A0ABU2ZK41_9SPHN</name>
<keyword evidence="5" id="KW-0067">ATP-binding</keyword>
<dbReference type="PANTHER" id="PTHR42794">
    <property type="entry name" value="HEMIN IMPORT ATP-BINDING PROTEIN HMUV"/>
    <property type="match status" value="1"/>
</dbReference>
<dbReference type="PANTHER" id="PTHR42794:SF1">
    <property type="entry name" value="HEMIN IMPORT ATP-BINDING PROTEIN HMUV"/>
    <property type="match status" value="1"/>
</dbReference>
<proteinExistence type="predicted"/>
<dbReference type="InterPro" id="IPR027417">
    <property type="entry name" value="P-loop_NTPase"/>
</dbReference>
<dbReference type="Proteomes" id="UP001259803">
    <property type="component" value="Unassembled WGS sequence"/>
</dbReference>
<accession>A0ABU2ZK41</accession>
<evidence type="ECO:0000313" key="6">
    <source>
        <dbReference type="Proteomes" id="UP001259803"/>
    </source>
</evidence>
<evidence type="ECO:0000313" key="5">
    <source>
        <dbReference type="EMBL" id="MDT0575939.1"/>
    </source>
</evidence>
<evidence type="ECO:0000259" key="4">
    <source>
        <dbReference type="Pfam" id="PF00005"/>
    </source>
</evidence>